<accession>A0A164QNA0</accession>
<evidence type="ECO:0000256" key="2">
    <source>
        <dbReference type="ARBA" id="ARBA00006939"/>
    </source>
</evidence>
<gene>
    <name evidence="8" type="ORF">B4088_0401</name>
</gene>
<dbReference type="Proteomes" id="UP000076482">
    <property type="component" value="Unassembled WGS sequence"/>
</dbReference>
<evidence type="ECO:0000256" key="1">
    <source>
        <dbReference type="ARBA" id="ARBA00004651"/>
    </source>
</evidence>
<keyword evidence="4" id="KW-0812">Transmembrane</keyword>
<proteinExistence type="inferred from homology"/>
<keyword evidence="6" id="KW-1133">Transmembrane helix</keyword>
<comment type="similarity">
    <text evidence="2">Belongs to the ZIP transporter (TC 2.A.5) family.</text>
</comment>
<comment type="caution">
    <text evidence="8">The sequence shown here is derived from an EMBL/GenBank/DDBJ whole genome shotgun (WGS) entry which is preliminary data.</text>
</comment>
<evidence type="ECO:0000256" key="7">
    <source>
        <dbReference type="ARBA" id="ARBA00023136"/>
    </source>
</evidence>
<dbReference type="PANTHER" id="PTHR11040:SF211">
    <property type="entry name" value="ZINC TRANSPORTER ZIP11"/>
    <property type="match status" value="1"/>
</dbReference>
<dbReference type="EMBL" id="LJKE01000015">
    <property type="protein sequence ID" value="KZD71940.1"/>
    <property type="molecule type" value="Genomic_DNA"/>
</dbReference>
<protein>
    <submittedName>
        <fullName evidence="8">Zinc transporter ZIP family</fullName>
    </submittedName>
</protein>
<evidence type="ECO:0000256" key="4">
    <source>
        <dbReference type="ARBA" id="ARBA00022692"/>
    </source>
</evidence>
<evidence type="ECO:0000256" key="6">
    <source>
        <dbReference type="ARBA" id="ARBA00022989"/>
    </source>
</evidence>
<evidence type="ECO:0000313" key="9">
    <source>
        <dbReference type="Proteomes" id="UP000076482"/>
    </source>
</evidence>
<keyword evidence="5" id="KW-0862">Zinc</keyword>
<evidence type="ECO:0000256" key="3">
    <source>
        <dbReference type="ARBA" id="ARBA00022475"/>
    </source>
</evidence>
<comment type="subcellular location">
    <subcellularLocation>
        <location evidence="1">Cell membrane</location>
        <topology evidence="1">Multi-pass membrane protein</topology>
    </subcellularLocation>
</comment>
<organism evidence="8 9">
    <name type="scientific">Bacillus cereus</name>
    <dbReference type="NCBI Taxonomy" id="1396"/>
    <lineage>
        <taxon>Bacteria</taxon>
        <taxon>Bacillati</taxon>
        <taxon>Bacillota</taxon>
        <taxon>Bacilli</taxon>
        <taxon>Bacillales</taxon>
        <taxon>Bacillaceae</taxon>
        <taxon>Bacillus</taxon>
        <taxon>Bacillus cereus group</taxon>
    </lineage>
</organism>
<name>A0A164QNA0_BACCE</name>
<dbReference type="Pfam" id="PF02535">
    <property type="entry name" value="Zip"/>
    <property type="match status" value="1"/>
</dbReference>
<dbReference type="RefSeq" id="WP_063259633.1">
    <property type="nucleotide sequence ID" value="NZ_LJKE01000015.1"/>
</dbReference>
<keyword evidence="3" id="KW-1003">Cell membrane</keyword>
<evidence type="ECO:0000256" key="5">
    <source>
        <dbReference type="ARBA" id="ARBA00022833"/>
    </source>
</evidence>
<dbReference type="InterPro" id="IPR003689">
    <property type="entry name" value="ZIP"/>
</dbReference>
<dbReference type="GO" id="GO:0005886">
    <property type="term" value="C:plasma membrane"/>
    <property type="evidence" value="ECO:0007669"/>
    <property type="project" value="UniProtKB-SubCell"/>
</dbReference>
<evidence type="ECO:0000313" key="8">
    <source>
        <dbReference type="EMBL" id="KZD71940.1"/>
    </source>
</evidence>
<sequence>MLLGTLCSALSTGLGACLIWLFKDLNHKGKDSLLAFSAGVMLSAVVYGLLPEAKAHGSVLVLILGVFIGVVTLHAMERTLPHMDLVHNNQMDIKTILVVGALVLHNIPEGLSVGVSYADKTESIGGAVAFAIGLQNLPEGLLCALFLSRSMAKWKTVIISTLTGFVELIAAYIGYGVAYWIEGLIPLGLSFAGGAMLYLVFVELIPESHGDGNARISTYPFVGGILLMMILLQTWN</sequence>
<dbReference type="GO" id="GO:0005385">
    <property type="term" value="F:zinc ion transmembrane transporter activity"/>
    <property type="evidence" value="ECO:0007669"/>
    <property type="project" value="TreeGrafter"/>
</dbReference>
<dbReference type="PATRIC" id="fig|1396.535.peg.4151"/>
<reference evidence="8 9" key="1">
    <citation type="submission" date="2015-09" db="EMBL/GenBank/DDBJ databases">
        <title>Bacillus cereus food isolates.</title>
        <authorList>
            <person name="Boekhorst J."/>
        </authorList>
    </citation>
    <scope>NUCLEOTIDE SEQUENCE [LARGE SCALE GENOMIC DNA]</scope>
    <source>
        <strain evidence="8 9">B4088</strain>
    </source>
</reference>
<dbReference type="AlphaFoldDB" id="A0A164QNA0"/>
<keyword evidence="7" id="KW-0472">Membrane</keyword>
<dbReference type="PANTHER" id="PTHR11040">
    <property type="entry name" value="ZINC/IRON TRANSPORTER"/>
    <property type="match status" value="1"/>
</dbReference>